<evidence type="ECO:0000313" key="6">
    <source>
        <dbReference type="RefSeq" id="XP_048133476.1"/>
    </source>
</evidence>
<evidence type="ECO:0000256" key="2">
    <source>
        <dbReference type="ARBA" id="ARBA00023002"/>
    </source>
</evidence>
<gene>
    <name evidence="6" type="primary">LOC125314663</name>
</gene>
<dbReference type="Pfam" id="PF14226">
    <property type="entry name" value="DIOX_N"/>
    <property type="match status" value="1"/>
</dbReference>
<dbReference type="GeneID" id="125314663"/>
<reference evidence="6" key="2">
    <citation type="submission" date="2025-08" db="UniProtKB">
        <authorList>
            <consortium name="RefSeq"/>
        </authorList>
    </citation>
    <scope>IDENTIFICATION</scope>
    <source>
        <tissue evidence="6">Leaf</tissue>
    </source>
</reference>
<keyword evidence="1" id="KW-0479">Metal-binding</keyword>
<accession>A0ABM3HA51</accession>
<feature type="domain" description="Non-haem dioxygenase N-terminal" evidence="4">
    <location>
        <begin position="76"/>
        <end position="148"/>
    </location>
</feature>
<dbReference type="InterPro" id="IPR026992">
    <property type="entry name" value="DIOX_N"/>
</dbReference>
<evidence type="ECO:0000256" key="3">
    <source>
        <dbReference type="ARBA" id="ARBA00023004"/>
    </source>
</evidence>
<dbReference type="Gene3D" id="2.60.120.330">
    <property type="entry name" value="B-lactam Antibiotic, Isopenicillin N Synthase, Chain"/>
    <property type="match status" value="1"/>
</dbReference>
<dbReference type="Proteomes" id="UP000827889">
    <property type="component" value="Chromosome 1"/>
</dbReference>
<dbReference type="PANTHER" id="PTHR10209:SF859">
    <property type="entry name" value="OS03G0690500 PROTEIN"/>
    <property type="match status" value="1"/>
</dbReference>
<dbReference type="SUPFAM" id="SSF51197">
    <property type="entry name" value="Clavaminate synthase-like"/>
    <property type="match status" value="1"/>
</dbReference>
<evidence type="ECO:0000256" key="1">
    <source>
        <dbReference type="ARBA" id="ARBA00022723"/>
    </source>
</evidence>
<proteinExistence type="predicted"/>
<keyword evidence="5" id="KW-1185">Reference proteome</keyword>
<dbReference type="PANTHER" id="PTHR10209">
    <property type="entry name" value="OXIDOREDUCTASE, 2OG-FE II OXYGENASE FAMILY PROTEIN"/>
    <property type="match status" value="1"/>
</dbReference>
<reference evidence="5" key="1">
    <citation type="submission" date="2025-05" db="UniProtKB">
        <authorList>
            <consortium name="RefSeq"/>
        </authorList>
    </citation>
    <scope>NUCLEOTIDE SEQUENCE [LARGE SCALE GENOMIC DNA]</scope>
</reference>
<dbReference type="InterPro" id="IPR027443">
    <property type="entry name" value="IPNS-like_sf"/>
</dbReference>
<evidence type="ECO:0000259" key="4">
    <source>
        <dbReference type="Pfam" id="PF14226"/>
    </source>
</evidence>
<protein>
    <submittedName>
        <fullName evidence="6">1-aminocyclopropane-1-carboxylate oxidase homolog 10-like</fullName>
    </submittedName>
</protein>
<keyword evidence="3" id="KW-0408">Iron</keyword>
<keyword evidence="2" id="KW-0560">Oxidoreductase</keyword>
<dbReference type="RefSeq" id="XP_048133476.1">
    <property type="nucleotide sequence ID" value="XM_048277519.1"/>
</dbReference>
<organism evidence="5 6">
    <name type="scientific">Rhodamnia argentea</name>
    <dbReference type="NCBI Taxonomy" id="178133"/>
    <lineage>
        <taxon>Eukaryota</taxon>
        <taxon>Viridiplantae</taxon>
        <taxon>Streptophyta</taxon>
        <taxon>Embryophyta</taxon>
        <taxon>Tracheophyta</taxon>
        <taxon>Spermatophyta</taxon>
        <taxon>Magnoliopsida</taxon>
        <taxon>eudicotyledons</taxon>
        <taxon>Gunneridae</taxon>
        <taxon>Pentapetalae</taxon>
        <taxon>rosids</taxon>
        <taxon>malvids</taxon>
        <taxon>Myrtales</taxon>
        <taxon>Myrtaceae</taxon>
        <taxon>Myrtoideae</taxon>
        <taxon>Myrteae</taxon>
        <taxon>Australasian group</taxon>
        <taxon>Rhodamnia</taxon>
    </lineage>
</organism>
<evidence type="ECO:0000313" key="5">
    <source>
        <dbReference type="Proteomes" id="UP000827889"/>
    </source>
</evidence>
<sequence length="164" mass="18573">MTCFLGDTPLLYGTIKELTSQTTYQSRKETTLPNYTTYYVSKGLDGASALPDFKSETVETSEDGFESNSGSENLSIPIIDLGQIDRDPTKRREGIKRMRRASEMLGFFQVVNPGVSKAVMGKEEGFRRFHEQDDEAKKVLHTRDMMRKVMYSSNFDPNTTSMVN</sequence>
<name>A0ABM3HA51_9MYRT</name>